<keyword evidence="3" id="KW-1185">Reference proteome</keyword>
<proteinExistence type="predicted"/>
<name>A0AAD9VB25_ACRCE</name>
<dbReference type="EMBL" id="JARQWQ010000013">
    <property type="protein sequence ID" value="KAK2567784.1"/>
    <property type="molecule type" value="Genomic_DNA"/>
</dbReference>
<dbReference type="AlphaFoldDB" id="A0AAD9VB25"/>
<sequence>MENSFESYKADLGQSLKDQDISKLVPIYFKKCLIALLQERSPRSSPYSSKAADLALDQDFTVDRVSSPLASEMSMLKDRMDDIEERQTRSLKAKNWKTAANVRFSSSPERGRDQRRILRRLSSSMQELSSTPHLSSGPFVNSSGALSSESVVNVSKAKNYRASSLSQSQGDLRLIGKDSGSRDDHLLKINHWSSSSVTHENQEIVTPQIQSLLRGRTLNRFGASKTNGVIPSRNSFQSQRYSVPSVGIEGSFSQERKGGSGGLSIGRNSTSEVRRLYSDSGVQQVMIRPQSDGPSLLNSSQYRAQGKSNASVGIVHAKNSQWKSLNQAMATEASYRSHSGTTAVLLRDQVSVDVVGNSELNRPIVSLSTADLGKSVLSERKPETIEIIGTGSGETQTIALGSDSQMSESESRLSYELHESFTKQNNSDGPIAANHISNEVPKTEHSDSFVSAPCKSLSEDVTNDAED</sequence>
<evidence type="ECO:0000256" key="1">
    <source>
        <dbReference type="SAM" id="MobiDB-lite"/>
    </source>
</evidence>
<evidence type="ECO:0000313" key="3">
    <source>
        <dbReference type="Proteomes" id="UP001249851"/>
    </source>
</evidence>
<protein>
    <submittedName>
        <fullName evidence="2">Uncharacterized protein</fullName>
    </submittedName>
</protein>
<feature type="region of interest" description="Disordered" evidence="1">
    <location>
        <begin position="421"/>
        <end position="467"/>
    </location>
</feature>
<gene>
    <name evidence="2" type="ORF">P5673_007654</name>
</gene>
<evidence type="ECO:0000313" key="2">
    <source>
        <dbReference type="EMBL" id="KAK2567784.1"/>
    </source>
</evidence>
<accession>A0AAD9VB25</accession>
<reference evidence="2" key="2">
    <citation type="journal article" date="2023" name="Science">
        <title>Genomic signatures of disease resistance in endangered staghorn corals.</title>
        <authorList>
            <person name="Vollmer S.V."/>
            <person name="Selwyn J.D."/>
            <person name="Despard B.A."/>
            <person name="Roesel C.L."/>
        </authorList>
    </citation>
    <scope>NUCLEOTIDE SEQUENCE</scope>
    <source>
        <strain evidence="2">K2</strain>
    </source>
</reference>
<comment type="caution">
    <text evidence="2">The sequence shown here is derived from an EMBL/GenBank/DDBJ whole genome shotgun (WGS) entry which is preliminary data.</text>
</comment>
<reference evidence="2" key="1">
    <citation type="journal article" date="2023" name="G3 (Bethesda)">
        <title>Whole genome assembly and annotation of the endangered Caribbean coral Acropora cervicornis.</title>
        <authorList>
            <person name="Selwyn J.D."/>
            <person name="Vollmer S.V."/>
        </authorList>
    </citation>
    <scope>NUCLEOTIDE SEQUENCE</scope>
    <source>
        <strain evidence="2">K2</strain>
    </source>
</reference>
<dbReference type="Proteomes" id="UP001249851">
    <property type="component" value="Unassembled WGS sequence"/>
</dbReference>
<organism evidence="2 3">
    <name type="scientific">Acropora cervicornis</name>
    <name type="common">Staghorn coral</name>
    <dbReference type="NCBI Taxonomy" id="6130"/>
    <lineage>
        <taxon>Eukaryota</taxon>
        <taxon>Metazoa</taxon>
        <taxon>Cnidaria</taxon>
        <taxon>Anthozoa</taxon>
        <taxon>Hexacorallia</taxon>
        <taxon>Scleractinia</taxon>
        <taxon>Astrocoeniina</taxon>
        <taxon>Acroporidae</taxon>
        <taxon>Acropora</taxon>
    </lineage>
</organism>